<dbReference type="PANTHER" id="PTHR43267:SF1">
    <property type="entry name" value="TRNA THREONYLCARBAMOYLADENOSINE DEHYDRATASE"/>
    <property type="match status" value="1"/>
</dbReference>
<dbReference type="GO" id="GO:0061504">
    <property type="term" value="P:cyclic threonylcarbamoyladenosine biosynthetic process"/>
    <property type="evidence" value="ECO:0007669"/>
    <property type="project" value="TreeGrafter"/>
</dbReference>
<gene>
    <name evidence="3" type="ORF">QNH46_04955</name>
</gene>
<evidence type="ECO:0000313" key="4">
    <source>
        <dbReference type="Proteomes" id="UP001177943"/>
    </source>
</evidence>
<dbReference type="InterPro" id="IPR035985">
    <property type="entry name" value="Ubiquitin-activating_enz"/>
</dbReference>
<dbReference type="InterPro" id="IPR032701">
    <property type="entry name" value="Prok-E2_B_dom"/>
</dbReference>
<protein>
    <submittedName>
        <fullName evidence="3">ThiF family adenylyltransferase</fullName>
    </submittedName>
</protein>
<keyword evidence="3" id="KW-0548">Nucleotidyltransferase</keyword>
<dbReference type="AlphaFoldDB" id="A0AA95I9B7"/>
<dbReference type="SUPFAM" id="SSF69572">
    <property type="entry name" value="Activating enzymes of the ubiquitin-like proteins"/>
    <property type="match status" value="1"/>
</dbReference>
<accession>A0AA95I9B7</accession>
<feature type="domain" description="Prokaryotic E2 family B" evidence="2">
    <location>
        <begin position="45"/>
        <end position="149"/>
    </location>
</feature>
<dbReference type="Pfam" id="PF14461">
    <property type="entry name" value="Prok-E2_B"/>
    <property type="match status" value="1"/>
</dbReference>
<keyword evidence="3" id="KW-0808">Transferase</keyword>
<evidence type="ECO:0000313" key="3">
    <source>
        <dbReference type="EMBL" id="WHX50023.1"/>
    </source>
</evidence>
<feature type="domain" description="THIF-type NAD/FAD binding fold" evidence="1">
    <location>
        <begin position="340"/>
        <end position="493"/>
    </location>
</feature>
<dbReference type="KEGG" id="pwn:QNH46_04955"/>
<proteinExistence type="predicted"/>
<dbReference type="Gene3D" id="3.40.50.720">
    <property type="entry name" value="NAD(P)-binding Rossmann-like Domain"/>
    <property type="match status" value="1"/>
</dbReference>
<organism evidence="3 4">
    <name type="scientific">Paenibacillus woosongensis</name>
    <dbReference type="NCBI Taxonomy" id="307580"/>
    <lineage>
        <taxon>Bacteria</taxon>
        <taxon>Bacillati</taxon>
        <taxon>Bacillota</taxon>
        <taxon>Bacilli</taxon>
        <taxon>Bacillales</taxon>
        <taxon>Paenibacillaceae</taxon>
        <taxon>Paenibacillus</taxon>
    </lineage>
</organism>
<name>A0AA95I9B7_9BACL</name>
<dbReference type="GO" id="GO:0008641">
    <property type="term" value="F:ubiquitin-like modifier activating enzyme activity"/>
    <property type="evidence" value="ECO:0007669"/>
    <property type="project" value="InterPro"/>
</dbReference>
<dbReference type="Pfam" id="PF00899">
    <property type="entry name" value="ThiF"/>
    <property type="match status" value="1"/>
</dbReference>
<dbReference type="InterPro" id="IPR000594">
    <property type="entry name" value="ThiF_NAD_FAD-bd"/>
</dbReference>
<sequence length="594" mass="67891">MEDLRKLEEYYDGVLQLVTLHLINSYGAVEETDKEFNDRNYPKAFRIKLNEESIEIIIAIPYNYPDSFPKVVIPEPYFSELYPIPHLDAEQVLCTFDSDQAHPNAVDPIGVIKEIIQKAQQLIYTGKNKLNITEYMDEFESYWGQESTNQYLSLIKLTDDPKIIEAISFHHPSWGNQLLFADSRVDGQRWILQVGGKIYDKRKKALYLPLQSIGIPPFPRNNRELLQRLRSFSRDSLKTLLKFLDRDNRPSTIVFSIPYGSSKVIGVWEHGENILISTSAFKGKKKKKTGLKGFRPGRKNALLELTRDFGDLKLLKHTIKRVDKDYLFIRGGDGNVESGLRVGIVGCGSVGSHIARSLADIGVEEFLFVDKDILTFDNIARHVCGASDVGKKKVDALQKMITSHFPNCEVACYPEDILKLLVSYESILNNCDFSVVAVGHLPTEFRINKLIQERIIEKPILFVWVEPYLAGAHAVWVDPTKNGCFQCLFDEQHRFIQSVLFNPGEFTKREAGCQSTFVPYGALELKRFINDLMLFLRDALSGNVQENTIFTWLGNLKEQRLNKRKISSMWVAADSYSVRIRTIRERTNCKGCSN</sequence>
<reference evidence="3" key="1">
    <citation type="submission" date="2023-05" db="EMBL/GenBank/DDBJ databases">
        <title>Comparative genomics of Bacillaceae isolates and their secondary metabolite potential.</title>
        <authorList>
            <person name="Song L."/>
            <person name="Nielsen L.J."/>
            <person name="Mohite O."/>
            <person name="Xu X."/>
            <person name="Weber T."/>
            <person name="Kovacs A.T."/>
        </authorList>
    </citation>
    <scope>NUCLEOTIDE SEQUENCE</scope>
    <source>
        <strain evidence="3">B2_4</strain>
    </source>
</reference>
<dbReference type="PANTHER" id="PTHR43267">
    <property type="entry name" value="TRNA THREONYLCARBAMOYLADENOSINE DEHYDRATASE"/>
    <property type="match status" value="1"/>
</dbReference>
<evidence type="ECO:0000259" key="1">
    <source>
        <dbReference type="Pfam" id="PF00899"/>
    </source>
</evidence>
<dbReference type="Proteomes" id="UP001177943">
    <property type="component" value="Chromosome"/>
</dbReference>
<dbReference type="CDD" id="cd01483">
    <property type="entry name" value="E1_enzyme_family"/>
    <property type="match status" value="1"/>
</dbReference>
<dbReference type="GO" id="GO:0061503">
    <property type="term" value="F:tRNA threonylcarbamoyladenosine dehydratase"/>
    <property type="evidence" value="ECO:0007669"/>
    <property type="project" value="TreeGrafter"/>
</dbReference>
<dbReference type="RefSeq" id="WP_283927150.1">
    <property type="nucleotide sequence ID" value="NZ_CP126084.1"/>
</dbReference>
<dbReference type="InterPro" id="IPR045886">
    <property type="entry name" value="ThiF/MoeB/HesA"/>
</dbReference>
<evidence type="ECO:0000259" key="2">
    <source>
        <dbReference type="Pfam" id="PF14461"/>
    </source>
</evidence>
<dbReference type="EMBL" id="CP126084">
    <property type="protein sequence ID" value="WHX50023.1"/>
    <property type="molecule type" value="Genomic_DNA"/>
</dbReference>
<dbReference type="GO" id="GO:0016779">
    <property type="term" value="F:nucleotidyltransferase activity"/>
    <property type="evidence" value="ECO:0007669"/>
    <property type="project" value="UniProtKB-KW"/>
</dbReference>